<organism evidence="1 2">
    <name type="scientific">Adhaeribacter aerolatus</name>
    <dbReference type="NCBI Taxonomy" id="670289"/>
    <lineage>
        <taxon>Bacteria</taxon>
        <taxon>Pseudomonadati</taxon>
        <taxon>Bacteroidota</taxon>
        <taxon>Cytophagia</taxon>
        <taxon>Cytophagales</taxon>
        <taxon>Hymenobacteraceae</taxon>
        <taxon>Adhaeribacter</taxon>
    </lineage>
</organism>
<gene>
    <name evidence="1" type="ORF">AAE02nite_31230</name>
</gene>
<accession>A0A512B0H3</accession>
<dbReference type="EMBL" id="BJYS01000024">
    <property type="protein sequence ID" value="GEO05459.1"/>
    <property type="molecule type" value="Genomic_DNA"/>
</dbReference>
<comment type="caution">
    <text evidence="1">The sequence shown here is derived from an EMBL/GenBank/DDBJ whole genome shotgun (WGS) entry which is preliminary data.</text>
</comment>
<sequence length="79" mass="9394">MDLCEFNLQDLQGRATLIWKHGNFIEFREEEDSRIALYDMGSFFSEIWFDAEMRRVKKVIGFKSLQGLEPYLNSIIIDK</sequence>
<keyword evidence="2" id="KW-1185">Reference proteome</keyword>
<evidence type="ECO:0000313" key="1">
    <source>
        <dbReference type="EMBL" id="GEO05459.1"/>
    </source>
</evidence>
<protein>
    <submittedName>
        <fullName evidence="1">Uncharacterized protein</fullName>
    </submittedName>
</protein>
<dbReference type="Proteomes" id="UP000321532">
    <property type="component" value="Unassembled WGS sequence"/>
</dbReference>
<dbReference type="AlphaFoldDB" id="A0A512B0H3"/>
<evidence type="ECO:0000313" key="2">
    <source>
        <dbReference type="Proteomes" id="UP000321532"/>
    </source>
</evidence>
<proteinExistence type="predicted"/>
<name>A0A512B0H3_9BACT</name>
<reference evidence="1 2" key="1">
    <citation type="submission" date="2019-07" db="EMBL/GenBank/DDBJ databases">
        <title>Whole genome shotgun sequence of Adhaeribacter aerolatus NBRC 106133.</title>
        <authorList>
            <person name="Hosoyama A."/>
            <person name="Uohara A."/>
            <person name="Ohji S."/>
            <person name="Ichikawa N."/>
        </authorList>
    </citation>
    <scope>NUCLEOTIDE SEQUENCE [LARGE SCALE GENOMIC DNA]</scope>
    <source>
        <strain evidence="1 2">NBRC 106133</strain>
    </source>
</reference>